<keyword evidence="1" id="KW-0472">Membrane</keyword>
<dbReference type="EMBL" id="CP012033">
    <property type="protein sequence ID" value="AKP63623.1"/>
    <property type="molecule type" value="Genomic_DNA"/>
</dbReference>
<organism evidence="2 3">
    <name type="scientific">Levilactobacillus koreensis</name>
    <dbReference type="NCBI Taxonomy" id="637971"/>
    <lineage>
        <taxon>Bacteria</taxon>
        <taxon>Bacillati</taxon>
        <taxon>Bacillota</taxon>
        <taxon>Bacilli</taxon>
        <taxon>Lactobacillales</taxon>
        <taxon>Lactobacillaceae</taxon>
        <taxon>Levilactobacillus</taxon>
    </lineage>
</organism>
<evidence type="ECO:0000313" key="2">
    <source>
        <dbReference type="EMBL" id="AKP63623.1"/>
    </source>
</evidence>
<dbReference type="AlphaFoldDB" id="A0AAC8UTN6"/>
<dbReference type="KEGG" id="lko:ABN16_00520"/>
<reference evidence="2 3" key="1">
    <citation type="submission" date="2015-07" db="EMBL/GenBank/DDBJ databases">
        <title>Lactobacillus korensis/26-25/ whole genome sequencing.</title>
        <authorList>
            <person name="Kim M.K."/>
            <person name="Im W.-T."/>
            <person name="Srinivasan S."/>
            <person name="Lee J.-J."/>
        </authorList>
    </citation>
    <scope>NUCLEOTIDE SEQUENCE [LARGE SCALE GENOMIC DNA]</scope>
    <source>
        <strain evidence="2 3">26-25</strain>
    </source>
</reference>
<feature type="transmembrane region" description="Helical" evidence="1">
    <location>
        <begin position="7"/>
        <end position="28"/>
    </location>
</feature>
<name>A0AAC8UTN6_9LACO</name>
<accession>A0AAC8UTN6</accession>
<evidence type="ECO:0000256" key="1">
    <source>
        <dbReference type="SAM" id="Phobius"/>
    </source>
</evidence>
<dbReference type="Proteomes" id="UP000036000">
    <property type="component" value="Chromosome"/>
</dbReference>
<keyword evidence="3" id="KW-1185">Reference proteome</keyword>
<keyword evidence="1" id="KW-0812">Transmembrane</keyword>
<dbReference type="RefSeq" id="WP_156166871.1">
    <property type="nucleotide sequence ID" value="NZ_CP012033.1"/>
</dbReference>
<proteinExistence type="predicted"/>
<keyword evidence="1" id="KW-1133">Transmembrane helix</keyword>
<evidence type="ECO:0008006" key="4">
    <source>
        <dbReference type="Google" id="ProtNLM"/>
    </source>
</evidence>
<sequence>MGSRRGFTLYETLLVLMMVTGLTILVGFKSSQQHQLVVERTFWPVWQQMWTAGRQWAMTHHTTVNVSINAQQHFVALYHEHRRLKYLEIPQSLELINMNGTDGNIDAAGVAQGRTLEWYSHVDKRWIYQTFQMGGVIFNVENDPYRRPFWVDAP</sequence>
<protein>
    <recommendedName>
        <fullName evidence="4">Prepilin-type N-terminal cleavage/methylation domain-containing protein</fullName>
    </recommendedName>
</protein>
<gene>
    <name evidence="2" type="ORF">ABN16_00520</name>
</gene>
<evidence type="ECO:0000313" key="3">
    <source>
        <dbReference type="Proteomes" id="UP000036000"/>
    </source>
</evidence>